<dbReference type="AlphaFoldDB" id="A0AAC9FBU9"/>
<dbReference type="EMBL" id="CP014352">
    <property type="protein sequence ID" value="AMS04646.1"/>
    <property type="molecule type" value="Genomic_DNA"/>
</dbReference>
<dbReference type="Proteomes" id="UP000075221">
    <property type="component" value="Chromosome"/>
</dbReference>
<evidence type="ECO:0000313" key="4">
    <source>
        <dbReference type="Proteomes" id="UP000178666"/>
    </source>
</evidence>
<accession>A0AAC9FBU9</accession>
<dbReference type="EMBL" id="CP015970">
    <property type="protein sequence ID" value="AOZ46135.1"/>
    <property type="molecule type" value="Genomic_DNA"/>
</dbReference>
<protein>
    <submittedName>
        <fullName evidence="1">Uncharacterized protein</fullName>
    </submittedName>
</protein>
<reference evidence="2 4" key="1">
    <citation type="journal article" date="2016" name="Plant Dis.">
        <title>Improved production of propionic acid using genome shuffling.</title>
        <authorList>
            <person name="Luna-Flores C.H."/>
            <person name="Palfreyman R.W."/>
            <person name="Kromer J.O."/>
            <person name="Nielsen L.K."/>
            <person name="Marcellin E."/>
        </authorList>
    </citation>
    <scope>NUCLEOTIDE SEQUENCE [LARGE SCALE GENOMIC DNA]</scope>
    <source>
        <strain evidence="2 4">F3E8</strain>
    </source>
</reference>
<keyword evidence="4" id="KW-1185">Reference proteome</keyword>
<name>A0AAC9FBU9_9ACTN</name>
<proteinExistence type="predicted"/>
<organism evidence="1 3">
    <name type="scientific">Acidipropionibacterium acidipropionici</name>
    <dbReference type="NCBI Taxonomy" id="1748"/>
    <lineage>
        <taxon>Bacteria</taxon>
        <taxon>Bacillati</taxon>
        <taxon>Actinomycetota</taxon>
        <taxon>Actinomycetes</taxon>
        <taxon>Propionibacteriales</taxon>
        <taxon>Propionibacteriaceae</taxon>
        <taxon>Acidipropionibacterium</taxon>
    </lineage>
</organism>
<dbReference type="RefSeq" id="WP_062819062.1">
    <property type="nucleotide sequence ID" value="NZ_CP014352.1"/>
</dbReference>
<evidence type="ECO:0000313" key="1">
    <source>
        <dbReference type="EMBL" id="AMS04646.1"/>
    </source>
</evidence>
<gene>
    <name evidence="2" type="ORF">A8L58_04735</name>
    <name evidence="1" type="ORF">AXH35_03270</name>
</gene>
<sequence length="116" mass="12784">MTRDLASLILAIACLLVWLWTLSSITIKALEWWASRNRHTPSWLNLGILLHQVGGISRRDQIRGDIWRAGCVVASIDHADGDGGRDVALIILPADCHLTEGQHASIIWEATADADH</sequence>
<evidence type="ECO:0000313" key="2">
    <source>
        <dbReference type="EMBL" id="AOZ46135.1"/>
    </source>
</evidence>
<evidence type="ECO:0000313" key="3">
    <source>
        <dbReference type="Proteomes" id="UP000075221"/>
    </source>
</evidence>
<dbReference type="Proteomes" id="UP000178666">
    <property type="component" value="Chromosome"/>
</dbReference>
<reference evidence="1 3" key="2">
    <citation type="submission" date="2016-02" db="EMBL/GenBank/DDBJ databases">
        <title>Complete Genome Sequence of Propionibacterium acidipropionici ATCC 55737.</title>
        <authorList>
            <person name="Luna Flores C.H."/>
            <person name="Nielsen L.K."/>
            <person name="Marcellin E."/>
        </authorList>
    </citation>
    <scope>NUCLEOTIDE SEQUENCE [LARGE SCALE GENOMIC DNA]</scope>
    <source>
        <strain evidence="1 3">ATCC 55737</strain>
    </source>
</reference>